<evidence type="ECO:0000256" key="1">
    <source>
        <dbReference type="SAM" id="MobiDB-lite"/>
    </source>
</evidence>
<dbReference type="Proteomes" id="UP000283895">
    <property type="component" value="Unassembled WGS sequence"/>
</dbReference>
<protein>
    <submittedName>
        <fullName evidence="2">Uncharacterized protein</fullName>
    </submittedName>
</protein>
<feature type="compositionally biased region" description="Basic and acidic residues" evidence="1">
    <location>
        <begin position="71"/>
        <end position="92"/>
    </location>
</feature>
<organism evidence="2 3">
    <name type="scientific">Cytospora schulzeri</name>
    <dbReference type="NCBI Taxonomy" id="448051"/>
    <lineage>
        <taxon>Eukaryota</taxon>
        <taxon>Fungi</taxon>
        <taxon>Dikarya</taxon>
        <taxon>Ascomycota</taxon>
        <taxon>Pezizomycotina</taxon>
        <taxon>Sordariomycetes</taxon>
        <taxon>Sordariomycetidae</taxon>
        <taxon>Diaporthales</taxon>
        <taxon>Cytosporaceae</taxon>
        <taxon>Cytospora</taxon>
    </lineage>
</organism>
<keyword evidence="3" id="KW-1185">Reference proteome</keyword>
<proteinExistence type="predicted"/>
<evidence type="ECO:0000313" key="3">
    <source>
        <dbReference type="Proteomes" id="UP000283895"/>
    </source>
</evidence>
<feature type="region of interest" description="Disordered" evidence="1">
    <location>
        <begin position="71"/>
        <end position="99"/>
    </location>
</feature>
<accession>A0A423WSA1</accession>
<gene>
    <name evidence="2" type="ORF">VMCG_04594</name>
</gene>
<dbReference type="AlphaFoldDB" id="A0A423WSA1"/>
<dbReference type="EMBL" id="LKEA01000011">
    <property type="protein sequence ID" value="ROW06220.1"/>
    <property type="molecule type" value="Genomic_DNA"/>
</dbReference>
<reference evidence="2 3" key="1">
    <citation type="submission" date="2015-09" db="EMBL/GenBank/DDBJ databases">
        <title>Host preference determinants of Valsa canker pathogens revealed by comparative genomics.</title>
        <authorList>
            <person name="Yin Z."/>
            <person name="Huang L."/>
        </authorList>
    </citation>
    <scope>NUCLEOTIDE SEQUENCE [LARGE SCALE GENOMIC DNA]</scope>
    <source>
        <strain evidence="2 3">03-1</strain>
    </source>
</reference>
<comment type="caution">
    <text evidence="2">The sequence shown here is derived from an EMBL/GenBank/DDBJ whole genome shotgun (WGS) entry which is preliminary data.</text>
</comment>
<name>A0A423WSA1_9PEZI</name>
<sequence>MPLLLARGCLVHEPGLDKGISGDGVDEREPPRSELLAAIPPRRDVVRGGADALVRGEEVLHVVLGLVRRGDGGAARDEGGPQLDRGVRDDPGGFRTQGGIGPEGRRLRLCRRRLVVPCCLLLPLLLLLLQPLQLLDGVEQAHLARLVDVPQHVPEELQVPARHAAPPARAVGADDARGRLGVLGGELQPQGHGRLVRRQGEDVHVRVLPGRDEAPVAVDRVDGLDLVGELLGHG</sequence>
<evidence type="ECO:0000313" key="2">
    <source>
        <dbReference type="EMBL" id="ROW06220.1"/>
    </source>
</evidence>